<sequence>MFTLPHLLALLLFLTTFTPTLSLPASPASAITDAPDDDFHLDDGVVKFLPVAPEEPGTSPNEAGSLGMYPEGNVHTTHRRCTTDGTSPTTENVVSVLNHLATRGPFCVQQKKPGIQCTRMAYQRAVALWICGDYEKWIRCVNASNWMQQLNPLCTQTRFGTQVVSGHVHVWGTKNYDSVQVHVVRNGITPRYVPYW</sequence>
<dbReference type="InParanoid" id="A0A4S2MXP0"/>
<dbReference type="AlphaFoldDB" id="A0A4S2MXP0"/>
<keyword evidence="1" id="KW-0732">Signal</keyword>
<reference evidence="2 3" key="1">
    <citation type="submission" date="2019-04" db="EMBL/GenBank/DDBJ databases">
        <title>Comparative genomics and transcriptomics to analyze fruiting body development in filamentous ascomycetes.</title>
        <authorList>
            <consortium name="DOE Joint Genome Institute"/>
            <person name="Lutkenhaus R."/>
            <person name="Traeger S."/>
            <person name="Breuer J."/>
            <person name="Kuo A."/>
            <person name="Lipzen A."/>
            <person name="Pangilinan J."/>
            <person name="Dilworth D."/>
            <person name="Sandor L."/>
            <person name="Poggeler S."/>
            <person name="Barry K."/>
            <person name="Grigoriev I.V."/>
            <person name="Nowrousian M."/>
        </authorList>
    </citation>
    <scope>NUCLEOTIDE SEQUENCE [LARGE SCALE GENOMIC DNA]</scope>
    <source>
        <strain evidence="2 3">CBS 389.68</strain>
    </source>
</reference>
<gene>
    <name evidence="2" type="ORF">EX30DRAFT_340756</name>
</gene>
<keyword evidence="3" id="KW-1185">Reference proteome</keyword>
<evidence type="ECO:0000313" key="3">
    <source>
        <dbReference type="Proteomes" id="UP000298138"/>
    </source>
</evidence>
<dbReference type="EMBL" id="ML220119">
    <property type="protein sequence ID" value="TGZ81482.1"/>
    <property type="molecule type" value="Genomic_DNA"/>
</dbReference>
<evidence type="ECO:0000313" key="2">
    <source>
        <dbReference type="EMBL" id="TGZ81482.1"/>
    </source>
</evidence>
<dbReference type="Proteomes" id="UP000298138">
    <property type="component" value="Unassembled WGS sequence"/>
</dbReference>
<evidence type="ECO:0008006" key="4">
    <source>
        <dbReference type="Google" id="ProtNLM"/>
    </source>
</evidence>
<protein>
    <recommendedName>
        <fullName evidence="4">Secreted protein</fullName>
    </recommendedName>
</protein>
<name>A0A4S2MXP0_9PEZI</name>
<feature type="chain" id="PRO_5020452116" description="Secreted protein" evidence="1">
    <location>
        <begin position="23"/>
        <end position="196"/>
    </location>
</feature>
<evidence type="ECO:0000256" key="1">
    <source>
        <dbReference type="SAM" id="SignalP"/>
    </source>
</evidence>
<feature type="signal peptide" evidence="1">
    <location>
        <begin position="1"/>
        <end position="22"/>
    </location>
</feature>
<accession>A0A4S2MXP0</accession>
<organism evidence="2 3">
    <name type="scientific">Ascodesmis nigricans</name>
    <dbReference type="NCBI Taxonomy" id="341454"/>
    <lineage>
        <taxon>Eukaryota</taxon>
        <taxon>Fungi</taxon>
        <taxon>Dikarya</taxon>
        <taxon>Ascomycota</taxon>
        <taxon>Pezizomycotina</taxon>
        <taxon>Pezizomycetes</taxon>
        <taxon>Pezizales</taxon>
        <taxon>Ascodesmidaceae</taxon>
        <taxon>Ascodesmis</taxon>
    </lineage>
</organism>
<proteinExistence type="predicted"/>